<feature type="compositionally biased region" description="Pro residues" evidence="1">
    <location>
        <begin position="326"/>
        <end position="335"/>
    </location>
</feature>
<gene>
    <name evidence="4" type="ORF">PVAG01_07322</name>
</gene>
<feature type="signal peptide" evidence="3">
    <location>
        <begin position="1"/>
        <end position="24"/>
    </location>
</feature>
<evidence type="ECO:0000256" key="1">
    <source>
        <dbReference type="SAM" id="MobiDB-lite"/>
    </source>
</evidence>
<dbReference type="EMBL" id="JBFCZG010000006">
    <property type="protein sequence ID" value="KAL3420877.1"/>
    <property type="molecule type" value="Genomic_DNA"/>
</dbReference>
<reference evidence="4 5" key="1">
    <citation type="submission" date="2024-06" db="EMBL/GenBank/DDBJ databases">
        <title>Complete genome of Phlyctema vagabunda strain 19-DSS-EL-015.</title>
        <authorList>
            <person name="Fiorenzani C."/>
        </authorList>
    </citation>
    <scope>NUCLEOTIDE SEQUENCE [LARGE SCALE GENOMIC DNA]</scope>
    <source>
        <strain evidence="4 5">19-DSS-EL-015</strain>
    </source>
</reference>
<evidence type="ECO:0000313" key="5">
    <source>
        <dbReference type="Proteomes" id="UP001629113"/>
    </source>
</evidence>
<feature type="compositionally biased region" description="Low complexity" evidence="1">
    <location>
        <begin position="126"/>
        <end position="137"/>
    </location>
</feature>
<feature type="region of interest" description="Disordered" evidence="1">
    <location>
        <begin position="216"/>
        <end position="339"/>
    </location>
</feature>
<sequence>MIVAFRAISSLFLLFTCAPILSLAILPRPKRTPSNPLGIDWDPAPSPEDGPPLSANASRDKSLLPAQISAIVGSYVFCVCLVGLILLILNRRLRRQLQKSTGALDIELVHRPGYLQTERVVSQFDPSPISPASPGGPRNFSWPSPDKAEPNPYVYPPTYKKQLPVNGNPFVDDRVVQADREMLDRDLEDIYAHVMEQEEAKAKGIILKDVPVPLRSPLERSPVERSPVERSPVEGGYAEPPRQNTLQKKQSKSWLRKSEKNKPANLSLDDGKSSKPHSRSSSILSALRSPGRKSRPMQISSPMPTPLSATFPSSNSDEEPLTPRYYHPPPPPPIPRDQVPYVHTRKLSSTDQPASPTQSIAEKLAPHVSSPRQPQHRVNISTASTMRSSQASHDPVSATSATSQTPLVINTPHAQAAAQIGRSLPFRQYEPALASPSFASQSTKTTVLERTNPRSPGLNSGLRTPWSAGAVPYSPYQPFTPMMPITPTLVTKAERKAKEKQQKKKPVLELIKSEDEIWDSGY</sequence>
<feature type="transmembrane region" description="Helical" evidence="2">
    <location>
        <begin position="68"/>
        <end position="89"/>
    </location>
</feature>
<keyword evidence="3" id="KW-0732">Signal</keyword>
<evidence type="ECO:0000313" key="4">
    <source>
        <dbReference type="EMBL" id="KAL3420877.1"/>
    </source>
</evidence>
<feature type="region of interest" description="Disordered" evidence="1">
    <location>
        <begin position="125"/>
        <end position="149"/>
    </location>
</feature>
<keyword evidence="2" id="KW-0472">Membrane</keyword>
<keyword evidence="2" id="KW-0812">Transmembrane</keyword>
<accession>A0ABR4PCJ4</accession>
<name>A0ABR4PCJ4_9HELO</name>
<keyword evidence="2" id="KW-1133">Transmembrane helix</keyword>
<feature type="compositionally biased region" description="Polar residues" evidence="1">
    <location>
        <begin position="437"/>
        <end position="462"/>
    </location>
</feature>
<organism evidence="4 5">
    <name type="scientific">Phlyctema vagabunda</name>
    <dbReference type="NCBI Taxonomy" id="108571"/>
    <lineage>
        <taxon>Eukaryota</taxon>
        <taxon>Fungi</taxon>
        <taxon>Dikarya</taxon>
        <taxon>Ascomycota</taxon>
        <taxon>Pezizomycotina</taxon>
        <taxon>Leotiomycetes</taxon>
        <taxon>Helotiales</taxon>
        <taxon>Dermateaceae</taxon>
        <taxon>Phlyctema</taxon>
    </lineage>
</organism>
<keyword evidence="5" id="KW-1185">Reference proteome</keyword>
<proteinExistence type="predicted"/>
<feature type="region of interest" description="Disordered" evidence="1">
    <location>
        <begin position="36"/>
        <end position="57"/>
    </location>
</feature>
<feature type="region of interest" description="Disordered" evidence="1">
    <location>
        <begin position="437"/>
        <end position="463"/>
    </location>
</feature>
<evidence type="ECO:0000256" key="3">
    <source>
        <dbReference type="SAM" id="SignalP"/>
    </source>
</evidence>
<feature type="compositionally biased region" description="Polar residues" evidence="1">
    <location>
        <begin position="297"/>
        <end position="315"/>
    </location>
</feature>
<comment type="caution">
    <text evidence="4">The sequence shown here is derived from an EMBL/GenBank/DDBJ whole genome shotgun (WGS) entry which is preliminary data.</text>
</comment>
<dbReference type="Proteomes" id="UP001629113">
    <property type="component" value="Unassembled WGS sequence"/>
</dbReference>
<feature type="compositionally biased region" description="Basic and acidic residues" evidence="1">
    <location>
        <begin position="217"/>
        <end position="232"/>
    </location>
</feature>
<feature type="compositionally biased region" description="Low complexity" evidence="1">
    <location>
        <begin position="279"/>
        <end position="289"/>
    </location>
</feature>
<protein>
    <submittedName>
        <fullName evidence="4">Uncharacterized protein</fullName>
    </submittedName>
</protein>
<feature type="chain" id="PRO_5046146129" evidence="3">
    <location>
        <begin position="25"/>
        <end position="522"/>
    </location>
</feature>
<evidence type="ECO:0000256" key="2">
    <source>
        <dbReference type="SAM" id="Phobius"/>
    </source>
</evidence>